<dbReference type="InterPro" id="IPR001627">
    <property type="entry name" value="Semap_dom"/>
</dbReference>
<dbReference type="SMART" id="SM00423">
    <property type="entry name" value="PSI"/>
    <property type="match status" value="1"/>
</dbReference>
<comment type="similarity">
    <text evidence="2">Belongs to the semaphorin family.</text>
</comment>
<feature type="domain" description="Sema" evidence="17">
    <location>
        <begin position="23"/>
        <end position="484"/>
    </location>
</feature>
<dbReference type="GO" id="GO:0005886">
    <property type="term" value="C:plasma membrane"/>
    <property type="evidence" value="ECO:0000318"/>
    <property type="project" value="GO_Central"/>
</dbReference>
<dbReference type="Ensembl" id="ENSACAT00000001269.4">
    <property type="protein sequence ID" value="ENSACAP00000001236.3"/>
    <property type="gene ID" value="ENSACAG00000001131.4"/>
</dbReference>
<dbReference type="HOGENOM" id="CLU_009051_6_0_1"/>
<dbReference type="Pfam" id="PF19428">
    <property type="entry name" value="Sema4F_C"/>
    <property type="match status" value="1"/>
</dbReference>
<dbReference type="GO" id="GO:0050919">
    <property type="term" value="P:negative chemotaxis"/>
    <property type="evidence" value="ECO:0000318"/>
    <property type="project" value="GO_Central"/>
</dbReference>
<keyword evidence="5 16" id="KW-0812">Transmembrane</keyword>
<dbReference type="GO" id="GO:0007411">
    <property type="term" value="P:axon guidance"/>
    <property type="evidence" value="ECO:0000318"/>
    <property type="project" value="GO_Central"/>
</dbReference>
<name>H9G4Y9_ANOCA</name>
<reference evidence="18" key="2">
    <citation type="submission" date="2025-08" db="UniProtKB">
        <authorList>
            <consortium name="Ensembl"/>
        </authorList>
    </citation>
    <scope>IDENTIFICATION</scope>
</reference>
<dbReference type="InterPro" id="IPR027231">
    <property type="entry name" value="Semaphorin"/>
</dbReference>
<evidence type="ECO:0000256" key="15">
    <source>
        <dbReference type="SAM" id="MobiDB-lite"/>
    </source>
</evidence>
<dbReference type="InParanoid" id="H9G4Y9"/>
<dbReference type="SUPFAM" id="SSF101912">
    <property type="entry name" value="Sema domain"/>
    <property type="match status" value="1"/>
</dbReference>
<organism evidence="18 19">
    <name type="scientific">Anolis carolinensis</name>
    <name type="common">Green anole</name>
    <name type="synonym">American chameleon</name>
    <dbReference type="NCBI Taxonomy" id="28377"/>
    <lineage>
        <taxon>Eukaryota</taxon>
        <taxon>Metazoa</taxon>
        <taxon>Chordata</taxon>
        <taxon>Craniata</taxon>
        <taxon>Vertebrata</taxon>
        <taxon>Euteleostomi</taxon>
        <taxon>Lepidosauria</taxon>
        <taxon>Squamata</taxon>
        <taxon>Bifurcata</taxon>
        <taxon>Unidentata</taxon>
        <taxon>Episquamata</taxon>
        <taxon>Toxicofera</taxon>
        <taxon>Iguania</taxon>
        <taxon>Dactyloidae</taxon>
        <taxon>Anolis</taxon>
    </lineage>
</organism>
<evidence type="ECO:0000256" key="4">
    <source>
        <dbReference type="ARBA" id="ARBA00022553"/>
    </source>
</evidence>
<dbReference type="InterPro" id="IPR045791">
    <property type="entry name" value="Sema4F_C"/>
</dbReference>
<keyword evidence="10 16" id="KW-0472">Membrane</keyword>
<reference evidence="18" key="3">
    <citation type="submission" date="2025-09" db="UniProtKB">
        <authorList>
            <consortium name="Ensembl"/>
        </authorList>
    </citation>
    <scope>IDENTIFICATION</scope>
</reference>
<evidence type="ECO:0000256" key="6">
    <source>
        <dbReference type="ARBA" id="ARBA00022729"/>
    </source>
</evidence>
<dbReference type="PROSITE" id="PS51004">
    <property type="entry name" value="SEMA"/>
    <property type="match status" value="1"/>
</dbReference>
<keyword evidence="7" id="KW-0221">Differentiation</keyword>
<keyword evidence="6" id="KW-0732">Signal</keyword>
<evidence type="ECO:0000256" key="8">
    <source>
        <dbReference type="ARBA" id="ARBA00022902"/>
    </source>
</evidence>
<dbReference type="SUPFAM" id="SSF103575">
    <property type="entry name" value="Plexin repeat"/>
    <property type="match status" value="1"/>
</dbReference>
<evidence type="ECO:0000313" key="19">
    <source>
        <dbReference type="Proteomes" id="UP000001646"/>
    </source>
</evidence>
<dbReference type="PANTHER" id="PTHR11036">
    <property type="entry name" value="SEMAPHORIN"/>
    <property type="match status" value="1"/>
</dbReference>
<keyword evidence="19" id="KW-1185">Reference proteome</keyword>
<dbReference type="GO" id="GO:0030335">
    <property type="term" value="P:positive regulation of cell migration"/>
    <property type="evidence" value="ECO:0000318"/>
    <property type="project" value="GO_Central"/>
</dbReference>
<protein>
    <recommendedName>
        <fullName evidence="17">Sema domain-containing protein</fullName>
    </recommendedName>
</protein>
<reference evidence="18" key="1">
    <citation type="submission" date="2009-12" db="EMBL/GenBank/DDBJ databases">
        <title>The Genome Sequence of Anolis carolinensis (Green Anole Lizard).</title>
        <authorList>
            <consortium name="The Genome Sequencing Platform"/>
            <person name="Di Palma F."/>
            <person name="Alfoldi J."/>
            <person name="Heiman D."/>
            <person name="Young S."/>
            <person name="Grabherr M."/>
            <person name="Johnson J."/>
            <person name="Lander E.S."/>
            <person name="Lindblad-Toh K."/>
        </authorList>
    </citation>
    <scope>NUCLEOTIDE SEQUENCE [LARGE SCALE GENOMIC DNA]</scope>
    <source>
        <strain evidence="18">JBL SC #1</strain>
    </source>
</reference>
<dbReference type="GO" id="GO:0045499">
    <property type="term" value="F:chemorepellent activity"/>
    <property type="evidence" value="ECO:0000318"/>
    <property type="project" value="GO_Central"/>
</dbReference>
<evidence type="ECO:0000256" key="10">
    <source>
        <dbReference type="ARBA" id="ARBA00023136"/>
    </source>
</evidence>
<dbReference type="Pfam" id="PF01437">
    <property type="entry name" value="PSI"/>
    <property type="match status" value="1"/>
</dbReference>
<accession>H9G4Y9</accession>
<keyword evidence="13" id="KW-0393">Immunoglobulin domain</keyword>
<feature type="region of interest" description="Disordered" evidence="15">
    <location>
        <begin position="686"/>
        <end position="725"/>
    </location>
</feature>
<evidence type="ECO:0000256" key="12">
    <source>
        <dbReference type="ARBA" id="ARBA00023180"/>
    </source>
</evidence>
<dbReference type="eggNOG" id="KOG3611">
    <property type="taxonomic scope" value="Eukaryota"/>
</dbReference>
<dbReference type="FunFam" id="3.30.1680.10:FF:000010">
    <property type="entry name" value="semaphorin-4F isoform X1"/>
    <property type="match status" value="1"/>
</dbReference>
<dbReference type="Proteomes" id="UP000001646">
    <property type="component" value="Unplaced"/>
</dbReference>
<feature type="compositionally biased region" description="Basic and acidic residues" evidence="15">
    <location>
        <begin position="702"/>
        <end position="715"/>
    </location>
</feature>
<evidence type="ECO:0000256" key="14">
    <source>
        <dbReference type="PROSITE-ProRule" id="PRU00352"/>
    </source>
</evidence>
<dbReference type="GO" id="GO:0001755">
    <property type="term" value="P:neural crest cell migration"/>
    <property type="evidence" value="ECO:0000318"/>
    <property type="project" value="GO_Central"/>
</dbReference>
<keyword evidence="9 16" id="KW-1133">Transmembrane helix</keyword>
<evidence type="ECO:0000256" key="7">
    <source>
        <dbReference type="ARBA" id="ARBA00022782"/>
    </source>
</evidence>
<feature type="transmembrane region" description="Helical" evidence="16">
    <location>
        <begin position="638"/>
        <end position="661"/>
    </location>
</feature>
<dbReference type="Gene3D" id="2.130.10.10">
    <property type="entry name" value="YVTN repeat-like/Quinoprotein amine dehydrogenase"/>
    <property type="match status" value="1"/>
</dbReference>
<comment type="subcellular location">
    <subcellularLocation>
        <location evidence="1">Membrane</location>
        <topology evidence="1">Single-pass type I membrane protein</topology>
    </subcellularLocation>
</comment>
<dbReference type="FunFam" id="2.130.10.10:FF:000033">
    <property type="entry name" value="Semaphorin 4B"/>
    <property type="match status" value="1"/>
</dbReference>
<keyword evidence="4" id="KW-0597">Phosphoprotein</keyword>
<evidence type="ECO:0000256" key="5">
    <source>
        <dbReference type="ARBA" id="ARBA00022692"/>
    </source>
</evidence>
<evidence type="ECO:0000256" key="9">
    <source>
        <dbReference type="ARBA" id="ARBA00022989"/>
    </source>
</evidence>
<evidence type="ECO:0000259" key="17">
    <source>
        <dbReference type="PROSITE" id="PS51004"/>
    </source>
</evidence>
<keyword evidence="12" id="KW-0325">Glycoprotein</keyword>
<dbReference type="STRING" id="28377.ENSACAP00000001236"/>
<dbReference type="InterPro" id="IPR015943">
    <property type="entry name" value="WD40/YVTN_repeat-like_dom_sf"/>
</dbReference>
<evidence type="ECO:0000313" key="18">
    <source>
        <dbReference type="Ensembl" id="ENSACAP00000001236.3"/>
    </source>
</evidence>
<dbReference type="GeneTree" id="ENSGT00940000159592"/>
<evidence type="ECO:0000256" key="3">
    <source>
        <dbReference type="ARBA" id="ARBA00022473"/>
    </source>
</evidence>
<evidence type="ECO:0000256" key="2">
    <source>
        <dbReference type="ARBA" id="ARBA00009492"/>
    </source>
</evidence>
<dbReference type="GO" id="GO:0030215">
    <property type="term" value="F:semaphorin receptor binding"/>
    <property type="evidence" value="ECO:0000318"/>
    <property type="project" value="GO_Central"/>
</dbReference>
<proteinExistence type="inferred from homology"/>
<evidence type="ECO:0000256" key="13">
    <source>
        <dbReference type="ARBA" id="ARBA00023319"/>
    </source>
</evidence>
<keyword evidence="3" id="KW-0217">Developmental protein</keyword>
<comment type="caution">
    <text evidence="14">Lacks conserved residue(s) required for the propagation of feature annotation.</text>
</comment>
<sequence>MGEPKGSQGEVGSIFQGVPQPLHPPLPGQEVSRAAQRFSAEGASNFSVFQVDAHTLYVGARDAIYALTLGSISQRPKKISWMVLKDHRDSCTQKGKKEAECQNFIRILQFVNQSHLLVCGTFAFDPRCGYIKLSDFRSVEHMESGRGRCPFEPLQPSTAIMADGALYVATVGNFLGTEPLISRDTRNPAEVIRTVISMTWLNDPEFVASAFVREGKDGEDDKIYFFFTETAREYDFYEKVKVARVARVCKGDLGGQKTLQKRWTTFLKAQLYCSDPKSGTVFNILRDVVTLPALDGAWNATIFYGVFAAQGEESGSAVCTYSMEAVRRAMEGHFKEFRRECDKWTRLTPSDVPHPRPGACVTSSTEGIGSSLALPDRVLTFVRDHPLMDELVLPLDNAPVLVVPGARYLRLAIHRVASLSGQEHHVLYLGTEDGRVHKAVRIGPRLSLLEDLHLFAEPQPVRNLQLHQNWLYVASDTEVTQIPTSTCHAYKTCQDCLLSRDPACAWSRELGACREHHGQAGLIQDLAAVNVLTLCPTGKKEVPSMVEVPVLPSARVVLPCNPRSSWSRCEWQMPSQDASAYVIRRDGLELFAAGAATALGEYMCRCVESGVGGVVASYHLVSGSPGILSTVKSAERSYGVLVGLLCFVLGVAVSGGCLLLYERRRRERLRRELLCRERNGLDLMPSTATSCSHEPQTPSSPEDERHPLATGKKNDSSGLNGFPHYVNEMDSADQARIYLTGVPLAKCDETSI</sequence>
<dbReference type="GO" id="GO:0038191">
    <property type="term" value="F:neuropilin binding"/>
    <property type="evidence" value="ECO:0000318"/>
    <property type="project" value="GO_Central"/>
</dbReference>
<dbReference type="InterPro" id="IPR002165">
    <property type="entry name" value="Plexin_repeat"/>
</dbReference>
<evidence type="ECO:0000256" key="16">
    <source>
        <dbReference type="SAM" id="Phobius"/>
    </source>
</evidence>
<dbReference type="SMART" id="SM00630">
    <property type="entry name" value="Sema"/>
    <property type="match status" value="1"/>
</dbReference>
<dbReference type="Bgee" id="ENSACAG00000001131">
    <property type="expression patterns" value="Expressed in ovary and 9 other cell types or tissues"/>
</dbReference>
<evidence type="ECO:0000256" key="11">
    <source>
        <dbReference type="ARBA" id="ARBA00023157"/>
    </source>
</evidence>
<dbReference type="GO" id="GO:0071526">
    <property type="term" value="P:semaphorin-plexin signaling pathway"/>
    <property type="evidence" value="ECO:0000318"/>
    <property type="project" value="GO_Central"/>
</dbReference>
<dbReference type="InterPro" id="IPR016201">
    <property type="entry name" value="PSI"/>
</dbReference>
<dbReference type="PANTHER" id="PTHR11036:SF72">
    <property type="entry name" value="SEMAPHORIN-4F"/>
    <property type="match status" value="1"/>
</dbReference>
<dbReference type="Pfam" id="PF01403">
    <property type="entry name" value="Sema"/>
    <property type="match status" value="1"/>
</dbReference>
<dbReference type="AlphaFoldDB" id="H9G4Y9"/>
<keyword evidence="8" id="KW-0524">Neurogenesis</keyword>
<keyword evidence="11" id="KW-1015">Disulfide bond</keyword>
<dbReference type="InterPro" id="IPR036352">
    <property type="entry name" value="Semap_dom_sf"/>
</dbReference>
<feature type="compositionally biased region" description="Polar residues" evidence="15">
    <location>
        <begin position="686"/>
        <end position="700"/>
    </location>
</feature>
<dbReference type="Gene3D" id="3.30.1680.10">
    <property type="entry name" value="ligand-binding face of the semaphorins, domain 2"/>
    <property type="match status" value="1"/>
</dbReference>
<evidence type="ECO:0000256" key="1">
    <source>
        <dbReference type="ARBA" id="ARBA00004479"/>
    </source>
</evidence>